<dbReference type="RefSeq" id="WP_055680264.1">
    <property type="nucleotide sequence ID" value="NZ_CYYI01000003.1"/>
</dbReference>
<evidence type="ECO:0000313" key="2">
    <source>
        <dbReference type="Proteomes" id="UP000095647"/>
    </source>
</evidence>
<accession>A0A173Y9G5</accession>
<organism evidence="1 2">
    <name type="scientific">Bifidobacterium adolescentis</name>
    <dbReference type="NCBI Taxonomy" id="1680"/>
    <lineage>
        <taxon>Bacteria</taxon>
        <taxon>Bacillati</taxon>
        <taxon>Actinomycetota</taxon>
        <taxon>Actinomycetes</taxon>
        <taxon>Bifidobacteriales</taxon>
        <taxon>Bifidobacteriaceae</taxon>
        <taxon>Bifidobacterium</taxon>
    </lineage>
</organism>
<reference evidence="1 2" key="1">
    <citation type="submission" date="2015-09" db="EMBL/GenBank/DDBJ databases">
        <authorList>
            <consortium name="Pathogen Informatics"/>
        </authorList>
    </citation>
    <scope>NUCLEOTIDE SEQUENCE [LARGE SCALE GENOMIC DNA]</scope>
    <source>
        <strain evidence="1 2">2789STDY5608824</strain>
    </source>
</reference>
<sequence length="169" mass="18780">MEITVTRPTGQHRIITDMQALAESVRLGNRILELDAAADVTEAEASERRKEQDAVRKQLDSLLKSVEHRTLVVTLRGLNSSQWAQITLKNSRTVQGRVIKDLPAIAKEAAPLMLESAEWANGDDMEFTGTEFAKLIDSMTDSQVNALMQTVQELNTPVVEIPKELTRLA</sequence>
<evidence type="ECO:0000313" key="1">
    <source>
        <dbReference type="EMBL" id="CUN59887.1"/>
    </source>
</evidence>
<dbReference type="Proteomes" id="UP000095647">
    <property type="component" value="Unassembled WGS sequence"/>
</dbReference>
<protein>
    <submittedName>
        <fullName evidence="1">Uncharacterized protein</fullName>
    </submittedName>
</protein>
<proteinExistence type="predicted"/>
<dbReference type="EMBL" id="CYYI01000003">
    <property type="protein sequence ID" value="CUN59887.1"/>
    <property type="molecule type" value="Genomic_DNA"/>
</dbReference>
<name>A0A173Y9G5_BIFAD</name>
<dbReference type="AlphaFoldDB" id="A0A173Y9G5"/>
<gene>
    <name evidence="1" type="ORF">ERS852382_00835</name>
</gene>